<feature type="transmembrane region" description="Helical" evidence="18">
    <location>
        <begin position="1647"/>
        <end position="1668"/>
    </location>
</feature>
<evidence type="ECO:0000256" key="16">
    <source>
        <dbReference type="PROSITE-ProRule" id="PRU00461"/>
    </source>
</evidence>
<gene>
    <name evidence="21" type="ORF">LARSCL_LOCUS18910</name>
</gene>
<dbReference type="PANTHER" id="PTHR22722:SF14">
    <property type="entry name" value="MEGALIN, ISOFORM A"/>
    <property type="match status" value="1"/>
</dbReference>
<dbReference type="CDD" id="cd00054">
    <property type="entry name" value="EGF_CA"/>
    <property type="match status" value="1"/>
</dbReference>
<dbReference type="Pfam" id="PF12662">
    <property type="entry name" value="cEGF"/>
    <property type="match status" value="1"/>
</dbReference>
<dbReference type="Pfam" id="PF00058">
    <property type="entry name" value="Ldl_recept_b"/>
    <property type="match status" value="5"/>
</dbReference>
<dbReference type="GO" id="GO:0005509">
    <property type="term" value="F:calcium ion binding"/>
    <property type="evidence" value="ECO:0007669"/>
    <property type="project" value="InterPro"/>
</dbReference>
<feature type="disulfide bond" evidence="15">
    <location>
        <begin position="960"/>
        <end position="972"/>
    </location>
</feature>
<feature type="repeat" description="LDL-receptor class B" evidence="16">
    <location>
        <begin position="391"/>
        <end position="435"/>
    </location>
</feature>
<dbReference type="PROSITE" id="PS51120">
    <property type="entry name" value="LDLRB"/>
    <property type="match status" value="7"/>
</dbReference>
<dbReference type="PROSITE" id="PS50026">
    <property type="entry name" value="EGF_3"/>
    <property type="match status" value="2"/>
</dbReference>
<dbReference type="PROSITE" id="PS01187">
    <property type="entry name" value="EGF_CA"/>
    <property type="match status" value="2"/>
</dbReference>
<feature type="region of interest" description="Disordered" evidence="17">
    <location>
        <begin position="1724"/>
        <end position="1749"/>
    </location>
</feature>
<evidence type="ECO:0000256" key="2">
    <source>
        <dbReference type="ARBA" id="ARBA00009939"/>
    </source>
</evidence>
<dbReference type="InterPro" id="IPR011042">
    <property type="entry name" value="6-blade_b-propeller_TolB-like"/>
</dbReference>
<dbReference type="PRINTS" id="PR00261">
    <property type="entry name" value="LDLRECEPTOR"/>
</dbReference>
<dbReference type="InterPro" id="IPR023415">
    <property type="entry name" value="LDLR_class-A_CS"/>
</dbReference>
<keyword evidence="12" id="KW-0675">Receptor</keyword>
<dbReference type="Pfam" id="PF07645">
    <property type="entry name" value="EGF_CA"/>
    <property type="match status" value="1"/>
</dbReference>
<evidence type="ECO:0000256" key="18">
    <source>
        <dbReference type="SAM" id="Phobius"/>
    </source>
</evidence>
<comment type="caution">
    <text evidence="21">The sequence shown here is derived from an EMBL/GenBank/DDBJ whole genome shotgun (WGS) entry which is preliminary data.</text>
</comment>
<feature type="disulfide bond" evidence="15">
    <location>
        <begin position="927"/>
        <end position="945"/>
    </location>
</feature>
<feature type="disulfide bond" evidence="14">
    <location>
        <begin position="1623"/>
        <end position="1632"/>
    </location>
</feature>
<feature type="disulfide bond" evidence="14">
    <location>
        <begin position="225"/>
        <end position="235"/>
    </location>
</feature>
<feature type="disulfide bond" evidence="15">
    <location>
        <begin position="1039"/>
        <end position="1051"/>
    </location>
</feature>
<evidence type="ECO:0000259" key="20">
    <source>
        <dbReference type="PROSITE" id="PS50026"/>
    </source>
</evidence>
<evidence type="ECO:0000256" key="19">
    <source>
        <dbReference type="SAM" id="SignalP"/>
    </source>
</evidence>
<keyword evidence="9 18" id="KW-1133">Transmembrane helix</keyword>
<evidence type="ECO:0000256" key="13">
    <source>
        <dbReference type="ARBA" id="ARBA00023180"/>
    </source>
</evidence>
<dbReference type="Gene3D" id="4.10.400.10">
    <property type="entry name" value="Low-density Lipoprotein Receptor"/>
    <property type="match status" value="12"/>
</dbReference>
<keyword evidence="11 14" id="KW-1015">Disulfide bond</keyword>
<evidence type="ECO:0000256" key="10">
    <source>
        <dbReference type="ARBA" id="ARBA00023136"/>
    </source>
</evidence>
<feature type="domain" description="EGF-like" evidence="20">
    <location>
        <begin position="1597"/>
        <end position="1633"/>
    </location>
</feature>
<comment type="caution">
    <text evidence="14">Lacks conserved residue(s) required for the propagation of feature annotation.</text>
</comment>
<feature type="disulfide bond" evidence="15">
    <location>
        <begin position="32"/>
        <end position="50"/>
    </location>
</feature>
<evidence type="ECO:0000313" key="22">
    <source>
        <dbReference type="Proteomes" id="UP001497382"/>
    </source>
</evidence>
<feature type="disulfide bond" evidence="15">
    <location>
        <begin position="979"/>
        <end position="994"/>
    </location>
</feature>
<keyword evidence="22" id="KW-1185">Reference proteome</keyword>
<feature type="disulfide bond" evidence="15">
    <location>
        <begin position="1058"/>
        <end position="1073"/>
    </location>
</feature>
<feature type="disulfide bond" evidence="15">
    <location>
        <begin position="1019"/>
        <end position="1034"/>
    </location>
</feature>
<feature type="repeat" description="LDL-receptor class B" evidence="16">
    <location>
        <begin position="657"/>
        <end position="698"/>
    </location>
</feature>
<feature type="repeat" description="LDL-receptor class B" evidence="16">
    <location>
        <begin position="1462"/>
        <end position="1504"/>
    </location>
</feature>
<dbReference type="PANTHER" id="PTHR22722">
    <property type="entry name" value="LOW-DENSITY LIPOPROTEIN RECEPTOR-RELATED PROTEIN 2-RELATED"/>
    <property type="match status" value="1"/>
</dbReference>
<dbReference type="InterPro" id="IPR009030">
    <property type="entry name" value="Growth_fac_rcpt_cys_sf"/>
</dbReference>
<evidence type="ECO:0000256" key="15">
    <source>
        <dbReference type="PROSITE-ProRule" id="PRU00124"/>
    </source>
</evidence>
<dbReference type="PROSITE" id="PS00010">
    <property type="entry name" value="ASX_HYDROXYL"/>
    <property type="match status" value="1"/>
</dbReference>
<dbReference type="InterPro" id="IPR018097">
    <property type="entry name" value="EGF_Ca-bd_CS"/>
</dbReference>
<feature type="disulfide bond" evidence="15">
    <location>
        <begin position="152"/>
        <end position="170"/>
    </location>
</feature>
<feature type="disulfide bond" evidence="15">
    <location>
        <begin position="145"/>
        <end position="157"/>
    </location>
</feature>
<evidence type="ECO:0000256" key="8">
    <source>
        <dbReference type="ARBA" id="ARBA00022737"/>
    </source>
</evidence>
<evidence type="ECO:0000256" key="9">
    <source>
        <dbReference type="ARBA" id="ARBA00022989"/>
    </source>
</evidence>
<feature type="chain" id="PRO_5043315115" description="EGF-like domain-containing protein" evidence="19">
    <location>
        <begin position="22"/>
        <end position="1788"/>
    </location>
</feature>
<feature type="disulfide bond" evidence="15">
    <location>
        <begin position="25"/>
        <end position="37"/>
    </location>
</feature>
<comment type="subcellular location">
    <subcellularLocation>
        <location evidence="1">Cell membrane</location>
        <topology evidence="1">Single-pass type I membrane protein</topology>
    </subcellularLocation>
</comment>
<dbReference type="InterPro" id="IPR026823">
    <property type="entry name" value="cEGF"/>
</dbReference>
<dbReference type="FunFam" id="2.10.25.10:FF:000009">
    <property type="entry name" value="Low-density lipoprotein receptor isoform 1"/>
    <property type="match status" value="1"/>
</dbReference>
<keyword evidence="6 18" id="KW-0812">Transmembrane</keyword>
<feature type="compositionally biased region" description="Basic and acidic residues" evidence="17">
    <location>
        <begin position="1738"/>
        <end position="1749"/>
    </location>
</feature>
<feature type="repeat" description="LDL-receptor class B" evidence="16">
    <location>
        <begin position="1414"/>
        <end position="1461"/>
    </location>
</feature>
<feature type="disulfide bond" evidence="15">
    <location>
        <begin position="967"/>
        <end position="985"/>
    </location>
</feature>
<dbReference type="SUPFAM" id="SSF57184">
    <property type="entry name" value="Growth factor receptor domain"/>
    <property type="match status" value="1"/>
</dbReference>
<feature type="disulfide bond" evidence="15">
    <location>
        <begin position="87"/>
        <end position="102"/>
    </location>
</feature>
<dbReference type="FunFam" id="2.10.25.10:FF:000240">
    <property type="entry name" value="Vitamin K-dependent protein S"/>
    <property type="match status" value="1"/>
</dbReference>
<feature type="repeat" description="LDL-receptor class B" evidence="16">
    <location>
        <begin position="348"/>
        <end position="390"/>
    </location>
</feature>
<dbReference type="PROSITE" id="PS50068">
    <property type="entry name" value="LDLRA_2"/>
    <property type="match status" value="12"/>
</dbReference>
<organism evidence="21 22">
    <name type="scientific">Larinioides sclopetarius</name>
    <dbReference type="NCBI Taxonomy" id="280406"/>
    <lineage>
        <taxon>Eukaryota</taxon>
        <taxon>Metazoa</taxon>
        <taxon>Ecdysozoa</taxon>
        <taxon>Arthropoda</taxon>
        <taxon>Chelicerata</taxon>
        <taxon>Arachnida</taxon>
        <taxon>Araneae</taxon>
        <taxon>Araneomorphae</taxon>
        <taxon>Entelegynae</taxon>
        <taxon>Araneoidea</taxon>
        <taxon>Araneidae</taxon>
        <taxon>Larinioides</taxon>
    </lineage>
</organism>
<dbReference type="Gene3D" id="2.120.10.30">
    <property type="entry name" value="TolB, C-terminal domain"/>
    <property type="match status" value="3"/>
</dbReference>
<dbReference type="InterPro" id="IPR000742">
    <property type="entry name" value="EGF"/>
</dbReference>
<reference evidence="21 22" key="1">
    <citation type="submission" date="2024-04" db="EMBL/GenBank/DDBJ databases">
        <authorList>
            <person name="Rising A."/>
            <person name="Reimegard J."/>
            <person name="Sonavane S."/>
            <person name="Akerstrom W."/>
            <person name="Nylinder S."/>
            <person name="Hedman E."/>
            <person name="Kallberg Y."/>
        </authorList>
    </citation>
    <scope>NUCLEOTIDE SEQUENCE [LARGE SCALE GENOMIC DNA]</scope>
</reference>
<dbReference type="Pfam" id="PF14670">
    <property type="entry name" value="FXa_inhibition"/>
    <property type="match status" value="2"/>
</dbReference>
<feature type="repeat" description="LDL-receptor class B" evidence="16">
    <location>
        <begin position="304"/>
        <end position="347"/>
    </location>
</feature>
<dbReference type="CDD" id="cd00112">
    <property type="entry name" value="LDLa"/>
    <property type="match status" value="10"/>
</dbReference>
<dbReference type="SMART" id="SM00181">
    <property type="entry name" value="EGF"/>
    <property type="match status" value="13"/>
</dbReference>
<keyword evidence="13" id="KW-0325">Glycoprotein</keyword>
<keyword evidence="10 18" id="KW-0472">Membrane</keyword>
<dbReference type="PROSITE" id="PS01186">
    <property type="entry name" value="EGF_2"/>
    <property type="match status" value="3"/>
</dbReference>
<dbReference type="Proteomes" id="UP001497382">
    <property type="component" value="Unassembled WGS sequence"/>
</dbReference>
<dbReference type="GO" id="GO:0006898">
    <property type="term" value="P:receptor-mediated endocytosis"/>
    <property type="evidence" value="ECO:0007669"/>
    <property type="project" value="TreeGrafter"/>
</dbReference>
<dbReference type="GO" id="GO:0042562">
    <property type="term" value="F:hormone binding"/>
    <property type="evidence" value="ECO:0007669"/>
    <property type="project" value="TreeGrafter"/>
</dbReference>
<name>A0AAV2BFT0_9ARAC</name>
<dbReference type="FunFam" id="2.10.25.10:FF:000037">
    <property type="entry name" value="Signal peptide, CUB domain and EGF-like domain-containing 2"/>
    <property type="match status" value="1"/>
</dbReference>
<dbReference type="SMART" id="SM00192">
    <property type="entry name" value="LDLa"/>
    <property type="match status" value="12"/>
</dbReference>
<dbReference type="InterPro" id="IPR001881">
    <property type="entry name" value="EGF-like_Ca-bd_dom"/>
</dbReference>
<evidence type="ECO:0000256" key="12">
    <source>
        <dbReference type="ARBA" id="ARBA00023170"/>
    </source>
</evidence>
<evidence type="ECO:0000256" key="5">
    <source>
        <dbReference type="ARBA" id="ARBA00022583"/>
    </source>
</evidence>
<dbReference type="SMART" id="SM00179">
    <property type="entry name" value="EGF_CA"/>
    <property type="match status" value="5"/>
</dbReference>
<dbReference type="PROSITE" id="PS01209">
    <property type="entry name" value="LDLRA_1"/>
    <property type="match status" value="6"/>
</dbReference>
<dbReference type="GO" id="GO:0043235">
    <property type="term" value="C:receptor complex"/>
    <property type="evidence" value="ECO:0007669"/>
    <property type="project" value="TreeGrafter"/>
</dbReference>
<dbReference type="FunFam" id="2.120.10.30:FF:000241">
    <property type="entry name" value="Low-density lipoprotein receptor-related protein 6"/>
    <property type="match status" value="2"/>
</dbReference>
<feature type="disulfide bond" evidence="15">
    <location>
        <begin position="1100"/>
        <end position="1115"/>
    </location>
</feature>
<keyword evidence="3" id="KW-1003">Cell membrane</keyword>
<dbReference type="EMBL" id="CAXIEN010000353">
    <property type="protein sequence ID" value="CAL1294782.1"/>
    <property type="molecule type" value="Genomic_DNA"/>
</dbReference>
<dbReference type="SUPFAM" id="SSF57196">
    <property type="entry name" value="EGF/Laminin"/>
    <property type="match status" value="4"/>
</dbReference>
<evidence type="ECO:0000256" key="7">
    <source>
        <dbReference type="ARBA" id="ARBA00022729"/>
    </source>
</evidence>
<dbReference type="InterPro" id="IPR036055">
    <property type="entry name" value="LDL_receptor-like_sf"/>
</dbReference>
<dbReference type="SMART" id="SM00135">
    <property type="entry name" value="LY"/>
    <property type="match status" value="14"/>
</dbReference>
<comment type="similarity">
    <text evidence="2">Belongs to the LDLR family.</text>
</comment>
<feature type="disulfide bond" evidence="15">
    <location>
        <begin position="44"/>
        <end position="59"/>
    </location>
</feature>
<keyword evidence="4 14" id="KW-0245">EGF-like domain</keyword>
<evidence type="ECO:0000256" key="14">
    <source>
        <dbReference type="PROSITE-ProRule" id="PRU00076"/>
    </source>
</evidence>
<dbReference type="SUPFAM" id="SSF63825">
    <property type="entry name" value="YWTD domain"/>
    <property type="match status" value="3"/>
</dbReference>
<dbReference type="Pfam" id="PF00057">
    <property type="entry name" value="Ldl_recept_a"/>
    <property type="match status" value="11"/>
</dbReference>
<keyword evidence="7 19" id="KW-0732">Signal</keyword>
<evidence type="ECO:0000256" key="3">
    <source>
        <dbReference type="ARBA" id="ARBA00022475"/>
    </source>
</evidence>
<proteinExistence type="inferred from homology"/>
<dbReference type="InterPro" id="IPR000033">
    <property type="entry name" value="LDLR_classB_rpt"/>
</dbReference>
<feature type="signal peptide" evidence="19">
    <location>
        <begin position="1"/>
        <end position="21"/>
    </location>
</feature>
<dbReference type="PROSITE" id="PS00022">
    <property type="entry name" value="EGF_1"/>
    <property type="match status" value="1"/>
</dbReference>
<feature type="disulfide bond" evidence="15">
    <location>
        <begin position="939"/>
        <end position="954"/>
    </location>
</feature>
<feature type="disulfide bond" evidence="15">
    <location>
        <begin position="1046"/>
        <end position="1064"/>
    </location>
</feature>
<dbReference type="Gene3D" id="2.10.25.10">
    <property type="entry name" value="Laminin"/>
    <property type="match status" value="5"/>
</dbReference>
<dbReference type="FunFam" id="4.10.400.10:FF:000002">
    <property type="entry name" value="Low-density lipoprotein receptor-related protein 1"/>
    <property type="match status" value="2"/>
</dbReference>
<feature type="disulfide bond" evidence="15">
    <location>
        <begin position="1007"/>
        <end position="1025"/>
    </location>
</feature>
<keyword evidence="5" id="KW-0254">Endocytosis</keyword>
<evidence type="ECO:0000256" key="17">
    <source>
        <dbReference type="SAM" id="MobiDB-lite"/>
    </source>
</evidence>
<feature type="repeat" description="LDL-receptor class B" evidence="16">
    <location>
        <begin position="436"/>
        <end position="478"/>
    </location>
</feature>
<dbReference type="FunFam" id="4.10.400.10:FF:000034">
    <property type="entry name" value="Low-density lipoprotein receptor-related protein 2"/>
    <property type="match status" value="3"/>
</dbReference>
<evidence type="ECO:0000256" key="1">
    <source>
        <dbReference type="ARBA" id="ARBA00004251"/>
    </source>
</evidence>
<feature type="disulfide bond" evidence="15">
    <location>
        <begin position="920"/>
        <end position="932"/>
    </location>
</feature>
<dbReference type="InterPro" id="IPR051221">
    <property type="entry name" value="LDLR-related"/>
</dbReference>
<dbReference type="InterPro" id="IPR000152">
    <property type="entry name" value="EGF-type_Asp/Asn_hydroxyl_site"/>
</dbReference>
<protein>
    <recommendedName>
        <fullName evidence="20">EGF-like domain-containing protein</fullName>
    </recommendedName>
</protein>
<evidence type="ECO:0000256" key="4">
    <source>
        <dbReference type="ARBA" id="ARBA00022536"/>
    </source>
</evidence>
<feature type="disulfide bond" evidence="15">
    <location>
        <begin position="125"/>
        <end position="140"/>
    </location>
</feature>
<dbReference type="InterPro" id="IPR002172">
    <property type="entry name" value="LDrepeatLR_classA_rpt"/>
</dbReference>
<accession>A0AAV2BFT0</accession>
<evidence type="ECO:0000256" key="11">
    <source>
        <dbReference type="ARBA" id="ARBA00023157"/>
    </source>
</evidence>
<keyword evidence="8" id="KW-0677">Repeat</keyword>
<dbReference type="GO" id="GO:0016324">
    <property type="term" value="C:apical plasma membrane"/>
    <property type="evidence" value="ECO:0007669"/>
    <property type="project" value="TreeGrafter"/>
</dbReference>
<sequence length="1788" mass="198594">MAMSTLLFALLTLTLLVDSLAGFDCPEEWIDCGNGNCIADIWRCDGDNDCGNFKDEQDCDNLPPKKCLSSQFRCLEDGHCIPEIWRCDGEHDCDDGSDEHTCENDTHCHGFKCKDNHCIPSTWKCDGRKDCLDGSDEEFCSKDLCAATEFTCSSGTCLDSQRVCDAKKDCPDASDEGRLCSQICNTTQPTCSQKCRRTPKGPECYCNEGFRLGIDGKTCEDIDECLDEGFCSQLCTNRIGSYECSCMDGYQAVNNTCQASGPEPILVFSTLQEIRAMFLRSKRYFPVHNAVAKAASVDVDPMESRVYWVEISNKSTVYSSKLDGSGFTTVLTNGLMLPEGMAIDYVARILYFTDSGLKQILACKMDGSMCHVLHSTTIDRPRAIAVDPPEGLLYWSDWGESTSGIYRSGMDGSRRIAMVSKDIKWPNGIAIDHASNRLYWSDAKILTIEYITLDGKTRKVLIKNEVYHPYSLAVFEDNLYWSDWNTFTLESSNKFTGHKTTVMVRENGKHIMGVHVYHPVLARRANNPCWGTSCSHICLIAPLNAYRCACPPGFTLGRNERTCTVDSHYPMLLVNDESKIYHIRPESAGSIAVSELPLRRVDLIGRLAYDWKSKTLFLSDMKTLAIYSFNMTSLSRRVLYQHHLTSPEGLAFDPRSGNLYWTDSNQGTVEIVSTTGPKHSVIVANLSKPMDIALVPESGKMFVSTIGRSPSVWMFDMDGKNGKVLGATAGLPIALAVHPSASLLYWANPRMGTISSIDYTNLNSEPKIVKEKIGNVMSIAVNDKFLYWTDSKYHVLHLVNHNETHSHTISLPGSKIGLVSRKVIYASAPKSRRSFGSDCTNNNGDCSFLCLTSPSGRTCACPLGMQLGPDGKSCLDKGCASTEFKCHQSAKCIPRDYVCDGVKDCPDGSDETCEEPAQKCPNEDFICSNGRCILSSWKCDGRDDCGDNSDEMGCPPPKNCSSKQMACLNGECIPNLWRCDGENDCKDGSDEVDCHATTCDPETQLRCDHGQCIPISWACDGAPDCMDSTDERNCSPKTCGSGKFQCKNGMCIDQAMVCDSRKDCEDGSDEMNCTHANATCKAGRYACRDGVGCIYEHEVCDGYKDCSRGEDEANCTNVSLDCTSEEYLCSNTSRCIPKRWICDGDDDCGDGSDEPTDCIDVVEPVIRYCDAFACPVTAECISWSKVCDGEHDCEDLMDEGPACAQSCTGNNGGCAHNCQPTPQGPMCSCFDGYVLSNDGFACEDADECNIPGRCSQFCNNTKGAFKCSCAEGYILESDHRRCKAANGTPYLTFMLPDEIRGMNLDWPYTIQSRKLAEAADMRGMDWDSKDGTFYWADWENKTINWLKNDASYGVLVHTLVRPHYLRRDWLSTNIYYTDDEGSIVCCSRDGKYCATVIKNAAPHINSFDIAPLESLMFWSVWELSPEGFGQLEKAELDGSNRKVIVSENIMWPSALAVDHILKTVYWTDAKRHVLECIDFNGQKRRTVVSKGLIHPFSMTMFEDYLYWSDWTTSNLMRCDKFSGKNCTRVYHGSVKAEVLLVEHNVTQPRGTNRCANSGCPHICLPTRSSFVCKCDDHFLPVQSGCELNEAALSTESTGRSCPNGYCLAGAECTVYRQRYFCKCPKSYSGDHCEVAVAYTQSPYDSSWIVGVVLAVLFVCLILAIAFFCRKNREKLTKMGETVAVSFRNTGLSRRSSKLIEDEEEGSCDMGKCDELDMGKKSAKRSSFNNPLFGKKTRKPEESGDGFKRWESHDSENAAFMSESEAGSGFRIWEGPRRTTDRILQIFKR</sequence>
<feature type="disulfide bond" evidence="15">
    <location>
        <begin position="113"/>
        <end position="131"/>
    </location>
</feature>
<feature type="domain" description="EGF-like" evidence="20">
    <location>
        <begin position="221"/>
        <end position="258"/>
    </location>
</feature>
<dbReference type="InterPro" id="IPR049883">
    <property type="entry name" value="NOTCH1_EGF-like"/>
</dbReference>
<evidence type="ECO:0000256" key="6">
    <source>
        <dbReference type="ARBA" id="ARBA00022692"/>
    </source>
</evidence>
<evidence type="ECO:0000313" key="21">
    <source>
        <dbReference type="EMBL" id="CAL1294782.1"/>
    </source>
</evidence>
<dbReference type="SUPFAM" id="SSF57424">
    <property type="entry name" value="LDL receptor-like module"/>
    <property type="match status" value="11"/>
</dbReference>